<feature type="domain" description="BHLH" evidence="6">
    <location>
        <begin position="62"/>
        <end position="114"/>
    </location>
</feature>
<dbReference type="InParanoid" id="A0A1Q3BWB4"/>
<evidence type="ECO:0000256" key="3">
    <source>
        <dbReference type="ARBA" id="ARBA00023125"/>
    </source>
</evidence>
<keyword evidence="5" id="KW-0539">Nucleus</keyword>
<dbReference type="SUPFAM" id="SSF47459">
    <property type="entry name" value="HLH, helix-loop-helix DNA-binding domain"/>
    <property type="match status" value="1"/>
</dbReference>
<evidence type="ECO:0000256" key="1">
    <source>
        <dbReference type="ARBA" id="ARBA00004123"/>
    </source>
</evidence>
<dbReference type="Pfam" id="PF00010">
    <property type="entry name" value="HLH"/>
    <property type="match status" value="1"/>
</dbReference>
<protein>
    <submittedName>
        <fullName evidence="7">HLH domain-containing protein</fullName>
    </submittedName>
</protein>
<evidence type="ECO:0000313" key="7">
    <source>
        <dbReference type="EMBL" id="GAV72280.1"/>
    </source>
</evidence>
<dbReference type="PROSITE" id="PS50888">
    <property type="entry name" value="BHLH"/>
    <property type="match status" value="1"/>
</dbReference>
<evidence type="ECO:0000259" key="6">
    <source>
        <dbReference type="PROSITE" id="PS50888"/>
    </source>
</evidence>
<reference evidence="8" key="1">
    <citation type="submission" date="2016-04" db="EMBL/GenBank/DDBJ databases">
        <title>Cephalotus genome sequencing.</title>
        <authorList>
            <person name="Fukushima K."/>
            <person name="Hasebe M."/>
            <person name="Fang X."/>
        </authorList>
    </citation>
    <scope>NUCLEOTIDE SEQUENCE [LARGE SCALE GENOMIC DNA]</scope>
    <source>
        <strain evidence="8">cv. St1</strain>
    </source>
</reference>
<evidence type="ECO:0000313" key="8">
    <source>
        <dbReference type="Proteomes" id="UP000187406"/>
    </source>
</evidence>
<dbReference type="AlphaFoldDB" id="A0A1Q3BWB4"/>
<evidence type="ECO:0000256" key="5">
    <source>
        <dbReference type="ARBA" id="ARBA00023242"/>
    </source>
</evidence>
<keyword evidence="4" id="KW-0804">Transcription</keyword>
<organism evidence="7 8">
    <name type="scientific">Cephalotus follicularis</name>
    <name type="common">Albany pitcher plant</name>
    <dbReference type="NCBI Taxonomy" id="3775"/>
    <lineage>
        <taxon>Eukaryota</taxon>
        <taxon>Viridiplantae</taxon>
        <taxon>Streptophyta</taxon>
        <taxon>Embryophyta</taxon>
        <taxon>Tracheophyta</taxon>
        <taxon>Spermatophyta</taxon>
        <taxon>Magnoliopsida</taxon>
        <taxon>eudicotyledons</taxon>
        <taxon>Gunneridae</taxon>
        <taxon>Pentapetalae</taxon>
        <taxon>rosids</taxon>
        <taxon>fabids</taxon>
        <taxon>Oxalidales</taxon>
        <taxon>Cephalotaceae</taxon>
        <taxon>Cephalotus</taxon>
    </lineage>
</organism>
<gene>
    <name evidence="7" type="ORF">CFOL_v3_15768</name>
</gene>
<evidence type="ECO:0000256" key="2">
    <source>
        <dbReference type="ARBA" id="ARBA00023015"/>
    </source>
</evidence>
<comment type="caution">
    <text evidence="7">The sequence shown here is derived from an EMBL/GenBank/DDBJ whole genome shotgun (WGS) entry which is preliminary data.</text>
</comment>
<keyword evidence="8" id="KW-1185">Reference proteome</keyword>
<dbReference type="GO" id="GO:0003677">
    <property type="term" value="F:DNA binding"/>
    <property type="evidence" value="ECO:0007669"/>
    <property type="project" value="UniProtKB-KW"/>
</dbReference>
<dbReference type="STRING" id="3775.A0A1Q3BWB4"/>
<dbReference type="SMART" id="SM00353">
    <property type="entry name" value="HLH"/>
    <property type="match status" value="1"/>
</dbReference>
<dbReference type="Gene3D" id="4.10.280.10">
    <property type="entry name" value="Helix-loop-helix DNA-binding domain"/>
    <property type="match status" value="1"/>
</dbReference>
<name>A0A1Q3BWB4_CEPFO</name>
<accession>A0A1Q3BWB4</accession>
<dbReference type="InterPro" id="IPR036638">
    <property type="entry name" value="HLH_DNA-bd_sf"/>
</dbReference>
<dbReference type="CDD" id="cd11455">
    <property type="entry name" value="bHLH_AtAIG1_like"/>
    <property type="match status" value="1"/>
</dbReference>
<dbReference type="PANTHER" id="PTHR45844:SF18">
    <property type="entry name" value="TRANSCRIPTION FACTOR BHLH51"/>
    <property type="match status" value="1"/>
</dbReference>
<dbReference type="GO" id="GO:0003700">
    <property type="term" value="F:DNA-binding transcription factor activity"/>
    <property type="evidence" value="ECO:0007669"/>
    <property type="project" value="InterPro"/>
</dbReference>
<dbReference type="GO" id="GO:0005634">
    <property type="term" value="C:nucleus"/>
    <property type="evidence" value="ECO:0007669"/>
    <property type="project" value="UniProtKB-SubCell"/>
</dbReference>
<dbReference type="InterPro" id="IPR011598">
    <property type="entry name" value="bHLH_dom"/>
</dbReference>
<evidence type="ECO:0000256" key="4">
    <source>
        <dbReference type="ARBA" id="ARBA00023163"/>
    </source>
</evidence>
<dbReference type="FunCoup" id="A0A1Q3BWB4">
    <property type="interactions" value="74"/>
</dbReference>
<dbReference type="Proteomes" id="UP000187406">
    <property type="component" value="Unassembled WGS sequence"/>
</dbReference>
<dbReference type="EMBL" id="BDDD01000989">
    <property type="protein sequence ID" value="GAV72280.1"/>
    <property type="molecule type" value="Genomic_DNA"/>
</dbReference>
<keyword evidence="2" id="KW-0805">Transcription regulation</keyword>
<keyword evidence="3" id="KW-0238">DNA-binding</keyword>
<comment type="subcellular location">
    <subcellularLocation>
        <location evidence="1">Nucleus</location>
    </subcellularLocation>
</comment>
<proteinExistence type="predicted"/>
<dbReference type="GO" id="GO:0046983">
    <property type="term" value="F:protein dimerization activity"/>
    <property type="evidence" value="ECO:0007669"/>
    <property type="project" value="InterPro"/>
</dbReference>
<sequence>MENCKSSWTGGDNWDHCNAAIGNESSFKVPWPHVTSSTTFHYCGVPSWTIPVEGFVEDRAEIVSKSHSQAEKRRRDRINEHLATLRKLIPKSDKYVQMHKAALLGSVIEHVKDLKSKVIEVSKSNTIPSEFDEVTVDCDHAQEVNLKNTDNSKDSTFIKASFCCDDRPELFSELILVLKGLGLTTVGADVVSISGRIKSILVLCNNRSHEEGVSLSTVKQSINGVLNRIASSSSSASNYHIRSKRQRFFLPSEY</sequence>
<dbReference type="PANTHER" id="PTHR45844">
    <property type="entry name" value="TRANSCRIPTION FACTOR BHLH30"/>
    <property type="match status" value="1"/>
</dbReference>
<dbReference type="InterPro" id="IPR045847">
    <property type="entry name" value="AIG1-like"/>
</dbReference>
<dbReference type="OrthoDB" id="71302at2759"/>